<keyword evidence="1" id="KW-1133">Transmembrane helix</keyword>
<evidence type="ECO:0000256" key="1">
    <source>
        <dbReference type="SAM" id="Phobius"/>
    </source>
</evidence>
<sequence>MMTAFEEICFWLMAAMPWIMLACLFTDRERLTNKRYWWYLPPSILSLLTAIAVGLPQIIDKWFGGFGCWCTLIFTFICAYHDEMEGHKNLHSKLICLSMICTVFAMICWGVSCL</sequence>
<feature type="transmembrane region" description="Helical" evidence="1">
    <location>
        <begin position="94"/>
        <end position="112"/>
    </location>
</feature>
<dbReference type="EMBL" id="MG711463">
    <property type="protein sequence ID" value="AUV56551.1"/>
    <property type="molecule type" value="Genomic_DNA"/>
</dbReference>
<dbReference type="RefSeq" id="YP_009797584.1">
    <property type="nucleotide sequence ID" value="NC_047916.1"/>
</dbReference>
<organism evidence="2 3">
    <name type="scientific">Faecalibacterium phage FP_oengus</name>
    <dbReference type="NCBI Taxonomy" id="2070188"/>
    <lineage>
        <taxon>Viruses</taxon>
        <taxon>Duplodnaviria</taxon>
        <taxon>Heunggongvirae</taxon>
        <taxon>Uroviricota</taxon>
        <taxon>Caudoviricetes</taxon>
        <taxon>Oengusvirus</taxon>
        <taxon>Oengusvirus oengus</taxon>
    </lineage>
</organism>
<feature type="transmembrane region" description="Helical" evidence="1">
    <location>
        <begin position="37"/>
        <end position="56"/>
    </location>
</feature>
<evidence type="ECO:0000313" key="2">
    <source>
        <dbReference type="EMBL" id="AUV56551.1"/>
    </source>
</evidence>
<keyword evidence="3" id="KW-1185">Reference proteome</keyword>
<protein>
    <submittedName>
        <fullName evidence="2">Uncharacterized protein</fullName>
    </submittedName>
</protein>
<evidence type="ECO:0000313" key="3">
    <source>
        <dbReference type="Proteomes" id="UP000241164"/>
    </source>
</evidence>
<dbReference type="KEGG" id="vg:54988000"/>
<feature type="transmembrane region" description="Helical" evidence="1">
    <location>
        <begin position="62"/>
        <end position="82"/>
    </location>
</feature>
<dbReference type="GeneID" id="54988000"/>
<proteinExistence type="predicted"/>
<feature type="transmembrane region" description="Helical" evidence="1">
    <location>
        <begin position="6"/>
        <end position="25"/>
    </location>
</feature>
<reference evidence="2 3" key="1">
    <citation type="submission" date="2017-12" db="EMBL/GenBank/DDBJ databases">
        <title>Phages infecting Faecalibacterium prausnitzii belong to novel viral genera that help decipher intestinal viromes.</title>
        <authorList>
            <person name="Petit M.-A."/>
            <person name="De Paepe M."/>
            <person name="Benevides L."/>
            <person name="Langella P."/>
        </authorList>
    </citation>
    <scope>NUCLEOTIDE SEQUENCE [LARGE SCALE GENOMIC DNA]</scope>
</reference>
<accession>A0A2K9V3A9</accession>
<dbReference type="Proteomes" id="UP000241164">
    <property type="component" value="Segment"/>
</dbReference>
<keyword evidence="1" id="KW-0812">Transmembrane</keyword>
<name>A0A2K9V3A9_9CAUD</name>
<keyword evidence="1" id="KW-0472">Membrane</keyword>